<dbReference type="InterPro" id="IPR013230">
    <property type="entry name" value="Peptidase_M15A_C"/>
</dbReference>
<proteinExistence type="predicted"/>
<dbReference type="Proteomes" id="UP000671845">
    <property type="component" value="Chromosome"/>
</dbReference>
<dbReference type="InterPro" id="IPR009045">
    <property type="entry name" value="Zn_M74/Hedgehog-like"/>
</dbReference>
<evidence type="ECO:0000313" key="3">
    <source>
        <dbReference type="Proteomes" id="UP000671845"/>
    </source>
</evidence>
<reference evidence="2 3" key="1">
    <citation type="journal article" date="2021" name="Front. Microbiol.">
        <title>Aerobic Denitrification and Heterotrophic Sulfur Oxidation in the Genus Halomonas Revealed by Six Novel Species Characterizations and Genome-Based Analysis.</title>
        <authorList>
            <person name="Wang L."/>
            <person name="Shao Z."/>
        </authorList>
    </citation>
    <scope>NUCLEOTIDE SEQUENCE [LARGE SCALE GENOMIC DNA]</scope>
    <source>
        <strain evidence="2 3">MCCC 1A13718</strain>
    </source>
</reference>
<dbReference type="SUPFAM" id="SSF55166">
    <property type="entry name" value="Hedgehog/DD-peptidase"/>
    <property type="match status" value="1"/>
</dbReference>
<organism evidence="2 3">
    <name type="scientific">Halomonas sulfidivorans</name>
    <dbReference type="NCBI Taxonomy" id="2733488"/>
    <lineage>
        <taxon>Bacteria</taxon>
        <taxon>Pseudomonadati</taxon>
        <taxon>Pseudomonadota</taxon>
        <taxon>Gammaproteobacteria</taxon>
        <taxon>Oceanospirillales</taxon>
        <taxon>Halomonadaceae</taxon>
        <taxon>Halomonas</taxon>
    </lineage>
</organism>
<accession>A0ABX7WRS2</accession>
<keyword evidence="3" id="KW-1185">Reference proteome</keyword>
<dbReference type="Gene3D" id="3.30.1380.10">
    <property type="match status" value="1"/>
</dbReference>
<dbReference type="Pfam" id="PF08291">
    <property type="entry name" value="Peptidase_M15_3"/>
    <property type="match status" value="1"/>
</dbReference>
<feature type="domain" description="Peptidase M15A C-terminal" evidence="1">
    <location>
        <begin position="6"/>
        <end position="107"/>
    </location>
</feature>
<evidence type="ECO:0000259" key="1">
    <source>
        <dbReference type="Pfam" id="PF08291"/>
    </source>
</evidence>
<name>A0ABX7WRS2_9GAMM</name>
<protein>
    <submittedName>
        <fullName evidence="2">DUF882 domain-containing protein</fullName>
    </submittedName>
</protein>
<dbReference type="EMBL" id="CP053383">
    <property type="protein sequence ID" value="QTP60914.1"/>
    <property type="molecule type" value="Genomic_DNA"/>
</dbReference>
<dbReference type="RefSeq" id="WP_209474838.1">
    <property type="nucleotide sequence ID" value="NZ_CP053383.1"/>
</dbReference>
<sequence length="118" mass="12904">MPQVSPHFERQEFACKCGCGFDTIDAATLAILDQVRTHFGMPVIVTSAARCPSHNRSVGGVSTSQHLYGRAADIKVRGTEPHVVHGYIARHFPNASLGLYSTFVHVDTRTDGPARWRG</sequence>
<evidence type="ECO:0000313" key="2">
    <source>
        <dbReference type="EMBL" id="QTP60914.1"/>
    </source>
</evidence>
<gene>
    <name evidence="2" type="ORF">HNO53_20675</name>
</gene>